<gene>
    <name evidence="9" type="ORF">GGQ64_001937</name>
</gene>
<dbReference type="InterPro" id="IPR020058">
    <property type="entry name" value="Glu/Gln-tRNA-synth_Ib_cat-dom"/>
</dbReference>
<evidence type="ECO:0000259" key="8">
    <source>
        <dbReference type="Pfam" id="PF00749"/>
    </source>
</evidence>
<evidence type="ECO:0000256" key="3">
    <source>
        <dbReference type="ARBA" id="ARBA00022741"/>
    </source>
</evidence>
<dbReference type="PANTHER" id="PTHR43311:SF1">
    <property type="entry name" value="GLUTAMYL-Q TRNA(ASP) SYNTHETASE"/>
    <property type="match status" value="1"/>
</dbReference>
<dbReference type="RefSeq" id="WP_183802769.1">
    <property type="nucleotide sequence ID" value="NZ_JACIEE010000004.1"/>
</dbReference>
<name>A0A7W6D9Y3_9HYPH</name>
<dbReference type="InterPro" id="IPR049940">
    <property type="entry name" value="GluQ/Sye"/>
</dbReference>
<evidence type="ECO:0000256" key="1">
    <source>
        <dbReference type="ARBA" id="ARBA00022598"/>
    </source>
</evidence>
<dbReference type="GO" id="GO:0006424">
    <property type="term" value="P:glutamyl-tRNA aminoacylation"/>
    <property type="evidence" value="ECO:0007669"/>
    <property type="project" value="TreeGrafter"/>
</dbReference>
<dbReference type="InterPro" id="IPR014729">
    <property type="entry name" value="Rossmann-like_a/b/a_fold"/>
</dbReference>
<keyword evidence="1 7" id="KW-0436">Ligase</keyword>
<keyword evidence="3 7" id="KW-0547">Nucleotide-binding</keyword>
<evidence type="ECO:0000256" key="5">
    <source>
        <dbReference type="ARBA" id="ARBA00022840"/>
    </source>
</evidence>
<dbReference type="Pfam" id="PF00749">
    <property type="entry name" value="tRNA-synt_1c"/>
    <property type="match status" value="1"/>
</dbReference>
<evidence type="ECO:0000256" key="2">
    <source>
        <dbReference type="ARBA" id="ARBA00022723"/>
    </source>
</evidence>
<evidence type="ECO:0000313" key="9">
    <source>
        <dbReference type="EMBL" id="MBB3976737.1"/>
    </source>
</evidence>
<dbReference type="SUPFAM" id="SSF52374">
    <property type="entry name" value="Nucleotidylyl transferase"/>
    <property type="match status" value="1"/>
</dbReference>
<dbReference type="PROSITE" id="PS00178">
    <property type="entry name" value="AA_TRNA_LIGASE_I"/>
    <property type="match status" value="1"/>
</dbReference>
<keyword evidence="5 7" id="KW-0067">ATP-binding</keyword>
<dbReference type="NCBIfam" id="NF004315">
    <property type="entry name" value="PRK05710.1-4"/>
    <property type="match status" value="1"/>
</dbReference>
<keyword evidence="10" id="KW-1185">Reference proteome</keyword>
<organism evidence="9 10">
    <name type="scientific">Mycoplana azooxidifex</name>
    <dbReference type="NCBI Taxonomy" id="1636188"/>
    <lineage>
        <taxon>Bacteria</taxon>
        <taxon>Pseudomonadati</taxon>
        <taxon>Pseudomonadota</taxon>
        <taxon>Alphaproteobacteria</taxon>
        <taxon>Hyphomicrobiales</taxon>
        <taxon>Rhizobiaceae</taxon>
        <taxon>Mycoplana</taxon>
    </lineage>
</organism>
<evidence type="ECO:0000256" key="7">
    <source>
        <dbReference type="RuleBase" id="RU363037"/>
    </source>
</evidence>
<protein>
    <submittedName>
        <fullName evidence="9">Glutamyl-Q tRNA(Asp) synthetase</fullName>
        <ecNumber evidence="9">6.1.1.-</ecNumber>
    </submittedName>
</protein>
<dbReference type="InterPro" id="IPR000924">
    <property type="entry name" value="Glu/Gln-tRNA-synth"/>
</dbReference>
<dbReference type="GO" id="GO:0004818">
    <property type="term" value="F:glutamate-tRNA ligase activity"/>
    <property type="evidence" value="ECO:0007669"/>
    <property type="project" value="TreeGrafter"/>
</dbReference>
<dbReference type="InterPro" id="IPR001412">
    <property type="entry name" value="aa-tRNA-synth_I_CS"/>
</dbReference>
<evidence type="ECO:0000256" key="6">
    <source>
        <dbReference type="ARBA" id="ARBA00023146"/>
    </source>
</evidence>
<dbReference type="PANTHER" id="PTHR43311">
    <property type="entry name" value="GLUTAMATE--TRNA LIGASE"/>
    <property type="match status" value="1"/>
</dbReference>
<dbReference type="Proteomes" id="UP000574761">
    <property type="component" value="Unassembled WGS sequence"/>
</dbReference>
<keyword evidence="2" id="KW-0479">Metal-binding</keyword>
<dbReference type="AlphaFoldDB" id="A0A7W6D9Y3"/>
<comment type="caution">
    <text evidence="9">The sequence shown here is derived from an EMBL/GenBank/DDBJ whole genome shotgun (WGS) entry which is preliminary data.</text>
</comment>
<keyword evidence="7" id="KW-0648">Protein biosynthesis</keyword>
<dbReference type="EC" id="6.1.1.-" evidence="9"/>
<feature type="domain" description="Glutamyl/glutaminyl-tRNA synthetase class Ib catalytic" evidence="8">
    <location>
        <begin position="11"/>
        <end position="303"/>
    </location>
</feature>
<evidence type="ECO:0000256" key="4">
    <source>
        <dbReference type="ARBA" id="ARBA00022833"/>
    </source>
</evidence>
<keyword evidence="4" id="KW-0862">Zinc</keyword>
<dbReference type="GO" id="GO:0005524">
    <property type="term" value="F:ATP binding"/>
    <property type="evidence" value="ECO:0007669"/>
    <property type="project" value="UniProtKB-KW"/>
</dbReference>
<dbReference type="Gene3D" id="3.40.50.620">
    <property type="entry name" value="HUPs"/>
    <property type="match status" value="1"/>
</dbReference>
<accession>A0A7W6D9Y3</accession>
<reference evidence="9 10" key="1">
    <citation type="submission" date="2020-08" db="EMBL/GenBank/DDBJ databases">
        <title>Genomic Encyclopedia of Type Strains, Phase IV (KMG-IV): sequencing the most valuable type-strain genomes for metagenomic binning, comparative biology and taxonomic classification.</title>
        <authorList>
            <person name="Goeker M."/>
        </authorList>
    </citation>
    <scope>NUCLEOTIDE SEQUENCE [LARGE SCALE GENOMIC DNA]</scope>
    <source>
        <strain evidence="9 10">DSM 100211</strain>
    </source>
</reference>
<sequence length="312" mass="34764">MDKPSPKQAVLRFAPSPNGLLHLGHAYSALLNHGLATTNGGRFLLRIEDIDIARCRPEYEEAIYRDLHWLGLDWEHPVRRQSEHFSFYQRALGDLIDRGLAYPAFLSRGEVRQRVAACEASGKAWPRDPDGAPCYPTEERKLDRATTRRWIAEGRQHAWRLDIVAATAATGDRLAGRPLAWNDTGYGPQGQTGTVPARPERWGDVILSRSDAPSSYHLSVTLDDALQGVTHVVRGQDLFHATAVHRLLQVLLDLPEPAYHHHGLVMGEDGRKLSKSNRDTGIAAYRDKGLSPSDLRLLFARDGLVLDGLLLD</sequence>
<proteinExistence type="inferred from homology"/>
<dbReference type="EMBL" id="JACIEE010000004">
    <property type="protein sequence ID" value="MBB3976737.1"/>
    <property type="molecule type" value="Genomic_DNA"/>
</dbReference>
<comment type="similarity">
    <text evidence="7">Belongs to the class-I aminoacyl-tRNA synthetase family.</text>
</comment>
<keyword evidence="6 7" id="KW-0030">Aminoacyl-tRNA synthetase</keyword>
<evidence type="ECO:0000313" key="10">
    <source>
        <dbReference type="Proteomes" id="UP000574761"/>
    </source>
</evidence>
<dbReference type="GO" id="GO:0005829">
    <property type="term" value="C:cytosol"/>
    <property type="evidence" value="ECO:0007669"/>
    <property type="project" value="TreeGrafter"/>
</dbReference>
<dbReference type="PRINTS" id="PR00987">
    <property type="entry name" value="TRNASYNTHGLU"/>
</dbReference>